<organism evidence="1 2">
    <name type="scientific">Acaulospora morrowiae</name>
    <dbReference type="NCBI Taxonomy" id="94023"/>
    <lineage>
        <taxon>Eukaryota</taxon>
        <taxon>Fungi</taxon>
        <taxon>Fungi incertae sedis</taxon>
        <taxon>Mucoromycota</taxon>
        <taxon>Glomeromycotina</taxon>
        <taxon>Glomeromycetes</taxon>
        <taxon>Diversisporales</taxon>
        <taxon>Acaulosporaceae</taxon>
        <taxon>Acaulospora</taxon>
    </lineage>
</organism>
<dbReference type="AlphaFoldDB" id="A0A9N9NUM3"/>
<reference evidence="1" key="1">
    <citation type="submission" date="2021-06" db="EMBL/GenBank/DDBJ databases">
        <authorList>
            <person name="Kallberg Y."/>
            <person name="Tangrot J."/>
            <person name="Rosling A."/>
        </authorList>
    </citation>
    <scope>NUCLEOTIDE SEQUENCE</scope>
    <source>
        <strain evidence="1">CL551</strain>
    </source>
</reference>
<gene>
    <name evidence="1" type="ORF">AMORRO_LOCUS16740</name>
</gene>
<keyword evidence="2" id="KW-1185">Reference proteome</keyword>
<comment type="caution">
    <text evidence="1">The sequence shown here is derived from an EMBL/GenBank/DDBJ whole genome shotgun (WGS) entry which is preliminary data.</text>
</comment>
<feature type="non-terminal residue" evidence="1">
    <location>
        <position position="172"/>
    </location>
</feature>
<proteinExistence type="predicted"/>
<name>A0A9N9NUM3_9GLOM</name>
<dbReference type="Proteomes" id="UP000789342">
    <property type="component" value="Unassembled WGS sequence"/>
</dbReference>
<evidence type="ECO:0000313" key="2">
    <source>
        <dbReference type="Proteomes" id="UP000789342"/>
    </source>
</evidence>
<evidence type="ECO:0000313" key="1">
    <source>
        <dbReference type="EMBL" id="CAG8773426.1"/>
    </source>
</evidence>
<dbReference type="EMBL" id="CAJVPV010047904">
    <property type="protein sequence ID" value="CAG8773426.1"/>
    <property type="molecule type" value="Genomic_DNA"/>
</dbReference>
<protein>
    <submittedName>
        <fullName evidence="1">11848_t:CDS:1</fullName>
    </submittedName>
</protein>
<sequence length="172" mass="19573">PVPTWFLQIKTPSDIQGTSTSIPNLKAKFWAFMENNQVSYIKSRVNRDPKRPLKRPHYIIDPSKMLTKCQCHNTGTHITVPTGEAMSLWTYSKNNQHYLANTSEEIIEQLQARSEANTTPTVMINNILSGKDTIQLNANMVEDIKQLISNICSFPIIDLTTKDDLVLIENKE</sequence>
<accession>A0A9N9NUM3</accession>
<feature type="non-terminal residue" evidence="1">
    <location>
        <position position="1"/>
    </location>
</feature>